<protein>
    <recommendedName>
        <fullName evidence="3">Fimbrial assembly protein</fullName>
    </recommendedName>
</protein>
<organism evidence="1 2">
    <name type="scientific">Holdemania filiformis</name>
    <dbReference type="NCBI Taxonomy" id="61171"/>
    <lineage>
        <taxon>Bacteria</taxon>
        <taxon>Bacillati</taxon>
        <taxon>Bacillota</taxon>
        <taxon>Erysipelotrichia</taxon>
        <taxon>Erysipelotrichales</taxon>
        <taxon>Erysipelotrichaceae</taxon>
        <taxon>Holdemania</taxon>
    </lineage>
</organism>
<dbReference type="AlphaFoldDB" id="A0A412G455"/>
<evidence type="ECO:0000313" key="1">
    <source>
        <dbReference type="EMBL" id="RGR75246.1"/>
    </source>
</evidence>
<dbReference type="GeneID" id="83014874"/>
<comment type="caution">
    <text evidence="1">The sequence shown here is derived from an EMBL/GenBank/DDBJ whole genome shotgun (WGS) entry which is preliminary data.</text>
</comment>
<name>A0A412G455_9FIRM</name>
<dbReference type="Proteomes" id="UP000284178">
    <property type="component" value="Unassembled WGS sequence"/>
</dbReference>
<gene>
    <name evidence="1" type="ORF">DWY25_05570</name>
</gene>
<dbReference type="EMBL" id="QRUP01000005">
    <property type="protein sequence ID" value="RGR75246.1"/>
    <property type="molecule type" value="Genomic_DNA"/>
</dbReference>
<evidence type="ECO:0000313" key="2">
    <source>
        <dbReference type="Proteomes" id="UP000284178"/>
    </source>
</evidence>
<keyword evidence="2" id="KW-1185">Reference proteome</keyword>
<dbReference type="Pfam" id="PF05137">
    <property type="entry name" value="PilN"/>
    <property type="match status" value="1"/>
</dbReference>
<dbReference type="Pfam" id="PF11104">
    <property type="entry name" value="PilM_2"/>
    <property type="match status" value="1"/>
</dbReference>
<sequence length="474" mass="53371">MILLHIMQRHAVVVWGKAKKHKLEVQRTHSCAIPEGLLINGFIQDEEAFAQWAKTMVSELGLKGKSVTVIADSTAVIYRQIETPKLKAKALEKNLYFNLARQIGNITENTVDYAILPQAENGSESLTVVVPQSYGDTYSKALKAAGLKPQRMITSTLALIQAGMRLQEEKTAIYSWCSDEVCTSVLFNNGRFMFSNVFRFDRNQTPLTVMNERISQLVQFQRIKNPDSPVELVRIGTTENAESIARELTQVLRLPTEIFPAVSGLSASEVSSQVCAVYGLALLARPYDLFKGINHQRYTEAYQQRRSLRVILGLFVINALILGGLCYRQFALNQIEDNAIKQVEAQLQLPERLQQYDDALMLSTQNSLTRQQIEDALQVLQYSEQTEQFSKTLFEQIQALRPKDVAISGLQVQDGLAVQLTCTAGSRLSPSQYTQDLRSTNWFADVNYTGFTYNESKKNYNFLITLTLKGVDVE</sequence>
<reference evidence="1 2" key="1">
    <citation type="submission" date="2018-08" db="EMBL/GenBank/DDBJ databases">
        <title>A genome reference for cultivated species of the human gut microbiota.</title>
        <authorList>
            <person name="Zou Y."/>
            <person name="Xue W."/>
            <person name="Luo G."/>
        </authorList>
    </citation>
    <scope>NUCLEOTIDE SEQUENCE [LARGE SCALE GENOMIC DNA]</scope>
    <source>
        <strain evidence="1 2">AF24-29</strain>
    </source>
</reference>
<accession>A0A412G455</accession>
<evidence type="ECO:0008006" key="3">
    <source>
        <dbReference type="Google" id="ProtNLM"/>
    </source>
</evidence>
<dbReference type="SUPFAM" id="SSF53067">
    <property type="entry name" value="Actin-like ATPase domain"/>
    <property type="match status" value="1"/>
</dbReference>
<proteinExistence type="predicted"/>
<dbReference type="InterPro" id="IPR043129">
    <property type="entry name" value="ATPase_NBD"/>
</dbReference>
<dbReference type="InterPro" id="IPR005883">
    <property type="entry name" value="PilM"/>
</dbReference>
<dbReference type="InterPro" id="IPR007813">
    <property type="entry name" value="PilN"/>
</dbReference>
<dbReference type="RefSeq" id="WP_117894412.1">
    <property type="nucleotide sequence ID" value="NZ_CABJCV010000005.1"/>
</dbReference>
<dbReference type="Gene3D" id="3.30.420.380">
    <property type="match status" value="1"/>
</dbReference>